<dbReference type="Proteomes" id="UP000260351">
    <property type="component" value="Unassembled WGS sequence"/>
</dbReference>
<dbReference type="PANTHER" id="PTHR47245:SF2">
    <property type="entry name" value="PEPTIDYL-PROLYL CIS-TRANS ISOMERASE HP_0175-RELATED"/>
    <property type="match status" value="1"/>
</dbReference>
<dbReference type="InterPro" id="IPR046357">
    <property type="entry name" value="PPIase_dom_sf"/>
</dbReference>
<comment type="catalytic activity">
    <reaction evidence="1">
        <text>[protein]-peptidylproline (omega=180) = [protein]-peptidylproline (omega=0)</text>
        <dbReference type="Rhea" id="RHEA:16237"/>
        <dbReference type="Rhea" id="RHEA-COMP:10747"/>
        <dbReference type="Rhea" id="RHEA-COMP:10748"/>
        <dbReference type="ChEBI" id="CHEBI:83833"/>
        <dbReference type="ChEBI" id="CHEBI:83834"/>
        <dbReference type="EC" id="5.2.1.8"/>
    </reaction>
</comment>
<keyword evidence="5" id="KW-0413">Isomerase</keyword>
<evidence type="ECO:0000313" key="8">
    <source>
        <dbReference type="EMBL" id="RFF29042.1"/>
    </source>
</evidence>
<evidence type="ECO:0000256" key="3">
    <source>
        <dbReference type="ARBA" id="ARBA00013194"/>
    </source>
</evidence>
<dbReference type="AlphaFoldDB" id="A0A3E1K4N4"/>
<keyword evidence="9" id="KW-1185">Reference proteome</keyword>
<proteinExistence type="inferred from homology"/>
<dbReference type="RefSeq" id="WP_116651848.1">
    <property type="nucleotide sequence ID" value="NZ_QUZK01000052.1"/>
</dbReference>
<evidence type="ECO:0000256" key="2">
    <source>
        <dbReference type="ARBA" id="ARBA00007656"/>
    </source>
</evidence>
<evidence type="ECO:0000256" key="6">
    <source>
        <dbReference type="SAM" id="SignalP"/>
    </source>
</evidence>
<name>A0A3E1K4N4_9GAMM</name>
<gene>
    <name evidence="8" type="ORF">DZC52_14390</name>
</gene>
<dbReference type="Pfam" id="PF13145">
    <property type="entry name" value="Rotamase_2"/>
    <property type="match status" value="1"/>
</dbReference>
<comment type="caution">
    <text evidence="8">The sequence shown here is derived from an EMBL/GenBank/DDBJ whole genome shotgun (WGS) entry which is preliminary data.</text>
</comment>
<dbReference type="EC" id="5.2.1.8" evidence="3"/>
<evidence type="ECO:0000256" key="4">
    <source>
        <dbReference type="ARBA" id="ARBA00023110"/>
    </source>
</evidence>
<reference evidence="8 9" key="1">
    <citation type="submission" date="2018-08" db="EMBL/GenBank/DDBJ databases">
        <title>Wenzhouxiangella salilacus sp. nov., a novel bacterium isolated from a saline lake in Xinjiang Province, China.</title>
        <authorList>
            <person name="Han S."/>
        </authorList>
    </citation>
    <scope>NUCLEOTIDE SEQUENCE [LARGE SCALE GENOMIC DNA]</scope>
    <source>
        <strain evidence="8 9">XDB06</strain>
    </source>
</reference>
<dbReference type="InterPro" id="IPR000297">
    <property type="entry name" value="PPIase_PpiC"/>
</dbReference>
<dbReference type="Gene3D" id="3.10.50.40">
    <property type="match status" value="1"/>
</dbReference>
<dbReference type="SUPFAM" id="SSF54534">
    <property type="entry name" value="FKBP-like"/>
    <property type="match status" value="1"/>
</dbReference>
<keyword evidence="4 5" id="KW-0697">Rotamase</keyword>
<evidence type="ECO:0000256" key="5">
    <source>
        <dbReference type="PROSITE-ProRule" id="PRU00278"/>
    </source>
</evidence>
<dbReference type="PANTHER" id="PTHR47245">
    <property type="entry name" value="PEPTIDYLPROLYL ISOMERASE"/>
    <property type="match status" value="1"/>
</dbReference>
<comment type="similarity">
    <text evidence="2">Belongs to the PpiC/parvulin rotamase family.</text>
</comment>
<dbReference type="EMBL" id="QUZK01000052">
    <property type="protein sequence ID" value="RFF29042.1"/>
    <property type="molecule type" value="Genomic_DNA"/>
</dbReference>
<feature type="chain" id="PRO_5017800443" description="peptidylprolyl isomerase" evidence="6">
    <location>
        <begin position="25"/>
        <end position="324"/>
    </location>
</feature>
<evidence type="ECO:0000256" key="1">
    <source>
        <dbReference type="ARBA" id="ARBA00000971"/>
    </source>
</evidence>
<evidence type="ECO:0000313" key="9">
    <source>
        <dbReference type="Proteomes" id="UP000260351"/>
    </source>
</evidence>
<keyword evidence="6" id="KW-0732">Signal</keyword>
<dbReference type="OrthoDB" id="14196at2"/>
<feature type="domain" description="PpiC" evidence="7">
    <location>
        <begin position="151"/>
        <end position="249"/>
    </location>
</feature>
<dbReference type="GO" id="GO:0003755">
    <property type="term" value="F:peptidyl-prolyl cis-trans isomerase activity"/>
    <property type="evidence" value="ECO:0007669"/>
    <property type="project" value="UniProtKB-KW"/>
</dbReference>
<protein>
    <recommendedName>
        <fullName evidence="3">peptidylprolyl isomerase</fullName>
        <ecNumber evidence="3">5.2.1.8</ecNumber>
    </recommendedName>
</protein>
<accession>A0A3E1K4N4</accession>
<evidence type="ECO:0000259" key="7">
    <source>
        <dbReference type="PROSITE" id="PS50198"/>
    </source>
</evidence>
<dbReference type="InterPro" id="IPR050245">
    <property type="entry name" value="PrsA_foldase"/>
</dbReference>
<organism evidence="8 9">
    <name type="scientific">Wenzhouxiangella sediminis</name>
    <dbReference type="NCBI Taxonomy" id="1792836"/>
    <lineage>
        <taxon>Bacteria</taxon>
        <taxon>Pseudomonadati</taxon>
        <taxon>Pseudomonadota</taxon>
        <taxon>Gammaproteobacteria</taxon>
        <taxon>Chromatiales</taxon>
        <taxon>Wenzhouxiangellaceae</taxon>
        <taxon>Wenzhouxiangella</taxon>
    </lineage>
</organism>
<feature type="signal peptide" evidence="6">
    <location>
        <begin position="1"/>
        <end position="24"/>
    </location>
</feature>
<sequence>MKNCLTSALVIAALLGPLAHQVRAETVEQSRCVSYESELFAKRDTATVTHSDVDAFIAAQVPPDQRKVFLDSPDRIAEMVETLLSTYAMANRALDADLTTDPVVSARLNMNLARELASMYRDEYLSSNRLDDYESAAREIYLTDPESFVGGDSYDLRHILIEDRGRRNSPELMRKALDIYERLAAGEDFDQVSADVVSENDPAPETSLEGVRPTELVSPLRGALSDAEEGELLAPIRSQYGWHIVRLDSVNEGEQMPWEEARSKAINLARQRHEQKLLERLRMEIQGEEAQLTEGAVAELLERYDVEWSGSGNPDLLMQQTGSN</sequence>
<dbReference type="PROSITE" id="PS50198">
    <property type="entry name" value="PPIC_PPIASE_2"/>
    <property type="match status" value="1"/>
</dbReference>